<evidence type="ECO:0000313" key="1">
    <source>
        <dbReference type="EMBL" id="TCZ60850.1"/>
    </source>
</evidence>
<gene>
    <name evidence="1" type="ORF">EXY23_13835</name>
</gene>
<proteinExistence type="predicted"/>
<dbReference type="InterPro" id="IPR024399">
    <property type="entry name" value="DUF2628"/>
</dbReference>
<name>A0A4R4DI68_9PROT</name>
<dbReference type="Pfam" id="PF10947">
    <property type="entry name" value="DUF2628"/>
    <property type="match status" value="1"/>
</dbReference>
<sequence>MRIWTVHPPRGAGDAAPVLVREGFSWGAFLLTLPWLLWHRLWLEAVAWLGLVLLLAAVVPDRAALPVALALQFLAGAHGHDLRRAALARRGRPVADVVVAADEDHALARLLTARPDLARELPA</sequence>
<reference evidence="1 2" key="1">
    <citation type="submission" date="2019-03" db="EMBL/GenBank/DDBJ databases">
        <title>Paracraurococcus aquatilis NE82 genome sequence.</title>
        <authorList>
            <person name="Zhao Y."/>
            <person name="Du Z."/>
        </authorList>
    </citation>
    <scope>NUCLEOTIDE SEQUENCE [LARGE SCALE GENOMIC DNA]</scope>
    <source>
        <strain evidence="1 2">NE82</strain>
    </source>
</reference>
<dbReference type="RefSeq" id="WP_132290120.1">
    <property type="nucleotide sequence ID" value="NZ_SKBM01000012.1"/>
</dbReference>
<dbReference type="EMBL" id="SKBM01000012">
    <property type="protein sequence ID" value="TCZ60850.1"/>
    <property type="molecule type" value="Genomic_DNA"/>
</dbReference>
<evidence type="ECO:0000313" key="2">
    <source>
        <dbReference type="Proteomes" id="UP000295023"/>
    </source>
</evidence>
<dbReference type="AlphaFoldDB" id="A0A4R4DI68"/>
<dbReference type="Proteomes" id="UP000295023">
    <property type="component" value="Unassembled WGS sequence"/>
</dbReference>
<protein>
    <submittedName>
        <fullName evidence="1">DUF2628 domain-containing protein</fullName>
    </submittedName>
</protein>
<accession>A0A4R4DI68</accession>
<keyword evidence="2" id="KW-1185">Reference proteome</keyword>
<organism evidence="1 2">
    <name type="scientific">Roseicella aquatilis</name>
    <dbReference type="NCBI Taxonomy" id="2527868"/>
    <lineage>
        <taxon>Bacteria</taxon>
        <taxon>Pseudomonadati</taxon>
        <taxon>Pseudomonadota</taxon>
        <taxon>Alphaproteobacteria</taxon>
        <taxon>Acetobacterales</taxon>
        <taxon>Roseomonadaceae</taxon>
        <taxon>Roseicella</taxon>
    </lineage>
</organism>
<comment type="caution">
    <text evidence="1">The sequence shown here is derived from an EMBL/GenBank/DDBJ whole genome shotgun (WGS) entry which is preliminary data.</text>
</comment>